<evidence type="ECO:0000256" key="1">
    <source>
        <dbReference type="SAM" id="Phobius"/>
    </source>
</evidence>
<evidence type="ECO:0000313" key="2">
    <source>
        <dbReference type="EMBL" id="MDV3104181.1"/>
    </source>
</evidence>
<comment type="caution">
    <text evidence="2">The sequence shown here is derived from an EMBL/GenBank/DDBJ whole genome shotgun (WGS) entry which is preliminary data.</text>
</comment>
<keyword evidence="1" id="KW-0472">Membrane</keyword>
<feature type="transmembrane region" description="Helical" evidence="1">
    <location>
        <begin position="144"/>
        <end position="162"/>
    </location>
</feature>
<evidence type="ECO:0000313" key="3">
    <source>
        <dbReference type="Proteomes" id="UP001245683"/>
    </source>
</evidence>
<name>A0AAE4T3X8_9EURY</name>
<accession>A0AAE4T3X8</accession>
<dbReference type="EMBL" id="JAVDZE010000002">
    <property type="protein sequence ID" value="MDV3104181.1"/>
    <property type="molecule type" value="Genomic_DNA"/>
</dbReference>
<sequence>MSLITSGTQGKVTIGEDGINVGSESNPFSRGYRAYGGGAMDFVENSTGGYIVFVYENLESSGGNYEIVVQLLDRDGNPLTGNYDGDYVMAESGKNFRYPAVAAKPARSPGAYIIAWSDTTNRVVMGSEYLPDFTEVSETNQVPFFSNVAVGVALALGALLLFRRQ</sequence>
<protein>
    <submittedName>
        <fullName evidence="2">Uncharacterized protein</fullName>
    </submittedName>
</protein>
<dbReference type="AlphaFoldDB" id="A0AAE4T3X8"/>
<organism evidence="2 3">
    <name type="scientific">Thermococcus waiotapuensis</name>
    <dbReference type="NCBI Taxonomy" id="90909"/>
    <lineage>
        <taxon>Archaea</taxon>
        <taxon>Methanobacteriati</taxon>
        <taxon>Methanobacteriota</taxon>
        <taxon>Thermococci</taxon>
        <taxon>Thermococcales</taxon>
        <taxon>Thermococcaceae</taxon>
        <taxon>Thermococcus</taxon>
    </lineage>
</organism>
<gene>
    <name evidence="2" type="ORF">RBI02_06480</name>
</gene>
<keyword evidence="3" id="KW-1185">Reference proteome</keyword>
<dbReference type="Proteomes" id="UP001245683">
    <property type="component" value="Unassembled WGS sequence"/>
</dbReference>
<proteinExistence type="predicted"/>
<dbReference type="RefSeq" id="WP_315341998.1">
    <property type="nucleotide sequence ID" value="NZ_JAVDZE010000002.1"/>
</dbReference>
<keyword evidence="1" id="KW-1133">Transmembrane helix</keyword>
<keyword evidence="1" id="KW-0812">Transmembrane</keyword>
<reference evidence="2 3" key="1">
    <citation type="submission" date="2023-08" db="EMBL/GenBank/DDBJ databases">
        <title>Draft genome sequence of Thermococcus waiotapuensis WT1T, a thermophilic sulphur-dependent archaeon from order Thermococcales.</title>
        <authorList>
            <person name="Manners S.H."/>
            <person name="Carere C.R."/>
            <person name="Dhami M.K."/>
            <person name="Dobson R.C.J."/>
            <person name="Stott M.B."/>
        </authorList>
    </citation>
    <scope>NUCLEOTIDE SEQUENCE [LARGE SCALE GENOMIC DNA]</scope>
    <source>
        <strain evidence="2 3">WT1</strain>
    </source>
</reference>